<name>A0A1B8PVP2_MORLA</name>
<accession>A0A1B8PVP2</accession>
<dbReference type="AlphaFoldDB" id="A0A1B8PVP2"/>
<keyword evidence="6" id="KW-0521">NADP</keyword>
<keyword evidence="4" id="KW-0285">Flavoprotein</keyword>
<keyword evidence="5" id="KW-0274">FAD</keyword>
<evidence type="ECO:0000313" key="8">
    <source>
        <dbReference type="EMBL" id="OBX59651.1"/>
    </source>
</evidence>
<evidence type="ECO:0000256" key="6">
    <source>
        <dbReference type="ARBA" id="ARBA00022857"/>
    </source>
</evidence>
<dbReference type="GO" id="GO:0016491">
    <property type="term" value="F:oxidoreductase activity"/>
    <property type="evidence" value="ECO:0007669"/>
    <property type="project" value="UniProtKB-KW"/>
</dbReference>
<evidence type="ECO:0000256" key="4">
    <source>
        <dbReference type="ARBA" id="ARBA00022630"/>
    </source>
</evidence>
<evidence type="ECO:0000313" key="9">
    <source>
        <dbReference type="Proteomes" id="UP000092607"/>
    </source>
</evidence>
<evidence type="ECO:0000256" key="2">
    <source>
        <dbReference type="ARBA" id="ARBA00004924"/>
    </source>
</evidence>
<evidence type="ECO:0008006" key="10">
    <source>
        <dbReference type="Google" id="ProtNLM"/>
    </source>
</evidence>
<dbReference type="Pfam" id="PF13434">
    <property type="entry name" value="Lys_Orn_oxgnase"/>
    <property type="match status" value="1"/>
</dbReference>
<dbReference type="EMBL" id="LZMS01000103">
    <property type="protein sequence ID" value="OBX59651.1"/>
    <property type="molecule type" value="Genomic_DNA"/>
</dbReference>
<reference evidence="8 9" key="1">
    <citation type="submission" date="2016-06" db="EMBL/GenBank/DDBJ databases">
        <title>Draft genome of Moraxella lacunata CCUG 57757A.</title>
        <authorList>
            <person name="Salva-Serra F."/>
            <person name="Engstrom-Jakobsson H."/>
            <person name="Thorell K."/>
            <person name="Gonzales-Siles L."/>
            <person name="Karlsson R."/>
            <person name="Boulund F."/>
            <person name="Engstrand L."/>
            <person name="Kristiansson E."/>
            <person name="Moore E."/>
        </authorList>
    </citation>
    <scope>NUCLEOTIDE SEQUENCE [LARGE SCALE GENOMIC DNA]</scope>
    <source>
        <strain evidence="8 9">CCUG 57757A</strain>
    </source>
</reference>
<evidence type="ECO:0000256" key="3">
    <source>
        <dbReference type="ARBA" id="ARBA00007588"/>
    </source>
</evidence>
<evidence type="ECO:0000256" key="7">
    <source>
        <dbReference type="ARBA" id="ARBA00023002"/>
    </source>
</evidence>
<evidence type="ECO:0000256" key="5">
    <source>
        <dbReference type="ARBA" id="ARBA00022827"/>
    </source>
</evidence>
<dbReference type="SUPFAM" id="SSF51905">
    <property type="entry name" value="FAD/NAD(P)-binding domain"/>
    <property type="match status" value="1"/>
</dbReference>
<dbReference type="Gene3D" id="3.50.50.60">
    <property type="entry name" value="FAD/NAD(P)-binding domain"/>
    <property type="match status" value="1"/>
</dbReference>
<dbReference type="OrthoDB" id="7527071at2"/>
<comment type="caution">
    <text evidence="8">The sequence shown here is derived from an EMBL/GenBank/DDBJ whole genome shotgun (WGS) entry which is preliminary data.</text>
</comment>
<dbReference type="InterPro" id="IPR025700">
    <property type="entry name" value="Lys/Orn_oxygenase"/>
</dbReference>
<proteinExistence type="inferred from homology"/>
<dbReference type="RefSeq" id="WP_065256876.1">
    <property type="nucleotide sequence ID" value="NZ_JARDJM010000035.1"/>
</dbReference>
<gene>
    <name evidence="8" type="ORF">A9309_11095</name>
</gene>
<evidence type="ECO:0000256" key="1">
    <source>
        <dbReference type="ARBA" id="ARBA00001974"/>
    </source>
</evidence>
<comment type="cofactor">
    <cofactor evidence="1">
        <name>FAD</name>
        <dbReference type="ChEBI" id="CHEBI:57692"/>
    </cofactor>
</comment>
<keyword evidence="7" id="KW-0560">Oxidoreductase</keyword>
<dbReference type="PANTHER" id="PTHR42802:SF1">
    <property type="entry name" value="L-ORNITHINE N(5)-MONOOXYGENASE"/>
    <property type="match status" value="1"/>
</dbReference>
<dbReference type="InterPro" id="IPR036188">
    <property type="entry name" value="FAD/NAD-bd_sf"/>
</dbReference>
<dbReference type="PANTHER" id="PTHR42802">
    <property type="entry name" value="MONOOXYGENASE"/>
    <property type="match status" value="1"/>
</dbReference>
<sequence>MFDIIGIGIGPFNLSLASLLNHKDCHLKTVFFDKKEKFIWHQGMLMLDTTLQVPFLADLVTMVDPTNKYSFLNYLQEKQRLFQFYFKESFFLPRIEYNNYCQWVCSQLENLNFGCLVKQILPINKGFNVIIECDGKIKNYECKNLVIGIGTSPNIPDCTKNIVKNLENQCFHSSDFMKNFDELLKKKKPDIILVGSGQSAGEIFYKLIQNDFNNIHWVTDDEGFFPMEYTPLALEHFSPDYMDFFYSLSEEARKNLLKKQDFLYKGINSNLLKNIYSMLYQKIILNNEKSIKLNSNLKLIQTCQNQGKICCDFVHNYTNTSSKISADYVILATGYQQASLDFMSELDPCIKKQPCGSYDIDRNYEVNYQHPNGMGRIFVQNMGLCTHGVGTPDLGLSAHRSATIINRILDKEFYKLSRNNILSNFS</sequence>
<comment type="similarity">
    <text evidence="3">Belongs to the lysine N(6)-hydroxylase/L-ornithine N(5)-oxygenase family.</text>
</comment>
<comment type="pathway">
    <text evidence="2">Siderophore biosynthesis.</text>
</comment>
<dbReference type="Proteomes" id="UP000092607">
    <property type="component" value="Unassembled WGS sequence"/>
</dbReference>
<protein>
    <recommendedName>
        <fullName evidence="10">L-lysine 6-monooxygenase</fullName>
    </recommendedName>
</protein>
<organism evidence="8 9">
    <name type="scientific">Moraxella lacunata</name>
    <dbReference type="NCBI Taxonomy" id="477"/>
    <lineage>
        <taxon>Bacteria</taxon>
        <taxon>Pseudomonadati</taxon>
        <taxon>Pseudomonadota</taxon>
        <taxon>Gammaproteobacteria</taxon>
        <taxon>Moraxellales</taxon>
        <taxon>Moraxellaceae</taxon>
        <taxon>Moraxella</taxon>
    </lineage>
</organism>